<dbReference type="GO" id="GO:0042273">
    <property type="term" value="P:ribosomal large subunit biogenesis"/>
    <property type="evidence" value="ECO:0007669"/>
    <property type="project" value="UniProtKB-ARBA"/>
</dbReference>
<dbReference type="Proteomes" id="UP000235786">
    <property type="component" value="Unassembled WGS sequence"/>
</dbReference>
<dbReference type="Pfam" id="PF12756">
    <property type="entry name" value="zf-C2H2_2"/>
    <property type="match status" value="1"/>
</dbReference>
<keyword evidence="12" id="KW-1185">Reference proteome</keyword>
<dbReference type="GO" id="GO:0003676">
    <property type="term" value="F:nucleic acid binding"/>
    <property type="evidence" value="ECO:0007669"/>
    <property type="project" value="InterPro"/>
</dbReference>
<organism evidence="11 12">
    <name type="scientific">Hyaloscypha variabilis (strain UAMH 11265 / GT02V1 / F)</name>
    <name type="common">Meliniomyces variabilis</name>
    <dbReference type="NCBI Taxonomy" id="1149755"/>
    <lineage>
        <taxon>Eukaryota</taxon>
        <taxon>Fungi</taxon>
        <taxon>Dikarya</taxon>
        <taxon>Ascomycota</taxon>
        <taxon>Pezizomycotina</taxon>
        <taxon>Leotiomycetes</taxon>
        <taxon>Helotiales</taxon>
        <taxon>Hyaloscyphaceae</taxon>
        <taxon>Hyaloscypha</taxon>
        <taxon>Hyaloscypha variabilis</taxon>
    </lineage>
</organism>
<proteinExistence type="inferred from homology"/>
<dbReference type="OrthoDB" id="19329at2759"/>
<feature type="region of interest" description="Disordered" evidence="9">
    <location>
        <begin position="336"/>
        <end position="355"/>
    </location>
</feature>
<dbReference type="SUPFAM" id="SSF57667">
    <property type="entry name" value="beta-beta-alpha zinc fingers"/>
    <property type="match status" value="1"/>
</dbReference>
<evidence type="ECO:0000256" key="2">
    <source>
        <dbReference type="ARBA" id="ARBA00022490"/>
    </source>
</evidence>
<comment type="subcellular location">
    <subcellularLocation>
        <location evidence="1">Cytoplasm</location>
    </subcellularLocation>
</comment>
<dbReference type="AlphaFoldDB" id="A0A2J6S8T1"/>
<reference evidence="11 12" key="1">
    <citation type="submission" date="2016-04" db="EMBL/GenBank/DDBJ databases">
        <title>A degradative enzymes factory behind the ericoid mycorrhizal symbiosis.</title>
        <authorList>
            <consortium name="DOE Joint Genome Institute"/>
            <person name="Martino E."/>
            <person name="Morin E."/>
            <person name="Grelet G."/>
            <person name="Kuo A."/>
            <person name="Kohler A."/>
            <person name="Daghino S."/>
            <person name="Barry K."/>
            <person name="Choi C."/>
            <person name="Cichocki N."/>
            <person name="Clum A."/>
            <person name="Copeland A."/>
            <person name="Hainaut M."/>
            <person name="Haridas S."/>
            <person name="Labutti K."/>
            <person name="Lindquist E."/>
            <person name="Lipzen A."/>
            <person name="Khouja H.-R."/>
            <person name="Murat C."/>
            <person name="Ohm R."/>
            <person name="Olson A."/>
            <person name="Spatafora J."/>
            <person name="Veneault-Fourrey C."/>
            <person name="Henrissat B."/>
            <person name="Grigoriev I."/>
            <person name="Martin F."/>
            <person name="Perotto S."/>
        </authorList>
    </citation>
    <scope>NUCLEOTIDE SEQUENCE [LARGE SCALE GENOMIC DNA]</scope>
    <source>
        <strain evidence="11 12">F</strain>
    </source>
</reference>
<gene>
    <name evidence="11" type="ORF">L207DRAFT_575970</name>
</gene>
<dbReference type="SMART" id="SM00451">
    <property type="entry name" value="ZnF_U1"/>
    <property type="match status" value="1"/>
</dbReference>
<sequence>MLSKSTSFSCGVCHIDFESNISQRAHMKTDWHVYNLKRRMASLPSLTLEFYTEHVVNAKDESISAGRAEFSEFSAEAIENHLRSEGHDHASENLGSDGRLADSIESITFLSNEAQSVPQFVPSRCLFCTITSPKMELNIQHMQKEHGLFIPDQEYLIDLETFLKYLFTIITEFNECLYCAKIKDSAVAIRQHMISKGHCNLRPDAGSEYEEFYDVASDEDAASGAEIEGREKSPEVLVPIDNELHLPSGRTLGHRSQARYYKQNKTTTDKSAERKAIKDTPESSRAVGINKQLATRNANMGMIGVPESKRRALRVFEKKMLKRQTRAQNQYRAAVEKGANKQKFFKPDVPGPTNG</sequence>
<evidence type="ECO:0000256" key="6">
    <source>
        <dbReference type="ARBA" id="ARBA00022771"/>
    </source>
</evidence>
<feature type="domain" description="C2H2-type" evidence="10">
    <location>
        <begin position="10"/>
        <end position="32"/>
    </location>
</feature>
<dbReference type="PANTHER" id="PTHR13182">
    <property type="entry name" value="ZINC FINGER PROTEIN 622"/>
    <property type="match status" value="1"/>
</dbReference>
<keyword evidence="2" id="KW-0963">Cytoplasm</keyword>
<feature type="compositionally biased region" description="Basic and acidic residues" evidence="9">
    <location>
        <begin position="267"/>
        <end position="282"/>
    </location>
</feature>
<dbReference type="GO" id="GO:0030687">
    <property type="term" value="C:preribosome, large subunit precursor"/>
    <property type="evidence" value="ECO:0007669"/>
    <property type="project" value="TreeGrafter"/>
</dbReference>
<keyword evidence="7" id="KW-0862">Zinc</keyword>
<dbReference type="GO" id="GO:0008270">
    <property type="term" value="F:zinc ion binding"/>
    <property type="evidence" value="ECO:0007669"/>
    <property type="project" value="UniProtKB-KW"/>
</dbReference>
<dbReference type="InterPro" id="IPR040025">
    <property type="entry name" value="Znf622/Rei1/Reh1"/>
</dbReference>
<keyword evidence="6" id="KW-0863">Zinc-finger</keyword>
<comment type="similarity">
    <text evidence="8">Belongs to the REI1 family.</text>
</comment>
<evidence type="ECO:0000256" key="3">
    <source>
        <dbReference type="ARBA" id="ARBA00022517"/>
    </source>
</evidence>
<feature type="region of interest" description="Disordered" evidence="9">
    <location>
        <begin position="263"/>
        <end position="285"/>
    </location>
</feature>
<evidence type="ECO:0000256" key="7">
    <source>
        <dbReference type="ARBA" id="ARBA00022833"/>
    </source>
</evidence>
<keyword evidence="4" id="KW-0479">Metal-binding</keyword>
<keyword evidence="3" id="KW-0690">Ribosome biogenesis</keyword>
<evidence type="ECO:0000259" key="10">
    <source>
        <dbReference type="PROSITE" id="PS00028"/>
    </source>
</evidence>
<dbReference type="GO" id="GO:0005737">
    <property type="term" value="C:cytoplasm"/>
    <property type="evidence" value="ECO:0007669"/>
    <property type="project" value="UniProtKB-SubCell"/>
</dbReference>
<evidence type="ECO:0000313" key="12">
    <source>
        <dbReference type="Proteomes" id="UP000235786"/>
    </source>
</evidence>
<evidence type="ECO:0000313" key="11">
    <source>
        <dbReference type="EMBL" id="PMD47175.1"/>
    </source>
</evidence>
<evidence type="ECO:0000256" key="1">
    <source>
        <dbReference type="ARBA" id="ARBA00004496"/>
    </source>
</evidence>
<dbReference type="InterPro" id="IPR036236">
    <property type="entry name" value="Znf_C2H2_sf"/>
</dbReference>
<evidence type="ECO:0000256" key="5">
    <source>
        <dbReference type="ARBA" id="ARBA00022737"/>
    </source>
</evidence>
<protein>
    <recommendedName>
        <fullName evidence="10">C2H2-type domain-containing protein</fullName>
    </recommendedName>
</protein>
<dbReference type="InterPro" id="IPR003604">
    <property type="entry name" value="Matrin/U1-like-C_Znf_C2H2"/>
</dbReference>
<dbReference type="InterPro" id="IPR013087">
    <property type="entry name" value="Znf_C2H2_type"/>
</dbReference>
<keyword evidence="5" id="KW-0677">Repeat</keyword>
<dbReference type="EMBL" id="KZ613938">
    <property type="protein sequence ID" value="PMD47175.1"/>
    <property type="molecule type" value="Genomic_DNA"/>
</dbReference>
<name>A0A2J6S8T1_HYAVF</name>
<evidence type="ECO:0000256" key="4">
    <source>
        <dbReference type="ARBA" id="ARBA00022723"/>
    </source>
</evidence>
<dbReference type="PROSITE" id="PS00028">
    <property type="entry name" value="ZINC_FINGER_C2H2_1"/>
    <property type="match status" value="1"/>
</dbReference>
<evidence type="ECO:0000256" key="9">
    <source>
        <dbReference type="SAM" id="MobiDB-lite"/>
    </source>
</evidence>
<dbReference type="STRING" id="1149755.A0A2J6S8T1"/>
<evidence type="ECO:0000256" key="8">
    <source>
        <dbReference type="ARBA" id="ARBA00034126"/>
    </source>
</evidence>
<dbReference type="InterPro" id="IPR041661">
    <property type="entry name" value="ZN622/Rei1/Reh1_Znf-C2H2"/>
</dbReference>
<accession>A0A2J6S8T1</accession>
<dbReference type="PANTHER" id="PTHR13182:SF8">
    <property type="entry name" value="CYTOPLASMIC 60S SUBUNIT BIOGENESIS FACTOR ZNF622"/>
    <property type="match status" value="1"/>
</dbReference>